<feature type="domain" description="Peptidase M16 N-terminal" evidence="1">
    <location>
        <begin position="62"/>
        <end position="142"/>
    </location>
</feature>
<dbReference type="InterPro" id="IPR011765">
    <property type="entry name" value="Pept_M16_N"/>
</dbReference>
<organism evidence="3 4">
    <name type="scientific">Limulus polyphemus</name>
    <name type="common">Atlantic horseshoe crab</name>
    <dbReference type="NCBI Taxonomy" id="6850"/>
    <lineage>
        <taxon>Eukaryota</taxon>
        <taxon>Metazoa</taxon>
        <taxon>Ecdysozoa</taxon>
        <taxon>Arthropoda</taxon>
        <taxon>Chelicerata</taxon>
        <taxon>Merostomata</taxon>
        <taxon>Xiphosura</taxon>
        <taxon>Limulidae</taxon>
        <taxon>Limulus</taxon>
    </lineage>
</organism>
<dbReference type="InterPro" id="IPR011249">
    <property type="entry name" value="Metalloenz_LuxS/M16"/>
</dbReference>
<dbReference type="Pfam" id="PF00675">
    <property type="entry name" value="Peptidase_M16"/>
    <property type="match status" value="1"/>
</dbReference>
<dbReference type="PANTHER" id="PTHR43016">
    <property type="entry name" value="PRESEQUENCE PROTEASE"/>
    <property type="match status" value="1"/>
</dbReference>
<evidence type="ECO:0000259" key="1">
    <source>
        <dbReference type="Pfam" id="PF00675"/>
    </source>
</evidence>
<dbReference type="GeneID" id="106473224"/>
<dbReference type="Proteomes" id="UP000694941">
    <property type="component" value="Unplaced"/>
</dbReference>
<keyword evidence="3" id="KW-1185">Reference proteome</keyword>
<name>A0ABM1TNF5_LIMPO</name>
<reference evidence="4" key="1">
    <citation type="submission" date="2025-08" db="UniProtKB">
        <authorList>
            <consortium name="RefSeq"/>
        </authorList>
    </citation>
    <scope>IDENTIFICATION</scope>
    <source>
        <tissue evidence="4">Muscle</tissue>
    </source>
</reference>
<proteinExistence type="predicted"/>
<dbReference type="SUPFAM" id="SSF63411">
    <property type="entry name" value="LuxS/MPP-like metallohydrolase"/>
    <property type="match status" value="2"/>
</dbReference>
<gene>
    <name evidence="4" type="primary">LOC106473224</name>
</gene>
<sequence>MAPTDSSLPGSKINTNFELLYSLKADGNVPISKYRSKKTGMQVCIAGVEGPIVHGYLCIATEAHDDDGLPHTLEHLIFLGSEHYPYKGVLDLLANRCLASGTNAWTDTDHTCYTMMTAGAEGFLKLLPIYLDHVLYPLLMDAGFITEVHHINGEGDDAGVVYCEMQARENTGESRCHRAFLQAMYPGHCGYKSETGGLMKNLRESTSNEKVKAYHQAFYQPENLCIIVTGQVMPEEVFRAINPVEDKILSKNFDEITAISILLKYLTETSVSPLQREFVETPDPYCSSVSFSIIENSESSIVLDFENGKKEKLHHVKTRLLEVLHGLSSGSEALDMERMATVIHRTKLSLLRKVEYCPHETIAFGVIGDFLYGNTEEDLEHRVHQIPLVSSLAIKGREYWINLLRKYLLEAPIVTIIGEPSATMSEEMSQEEKKRVTEQREILKEEGLKKNSEVLARAKESNEIEPPQDMVTSVSVPSTSAIQFHPISRSSNHNEDELDNIPSFSLRDMPCRFQLDDTHTNFVKMFVLMDTSMVTADLRLYLPLLMELILESPILREGSKSYLDTFVFVIVF</sequence>
<feature type="domain" description="Peptidase M16 C-terminal" evidence="2">
    <location>
        <begin position="208"/>
        <end position="297"/>
    </location>
</feature>
<evidence type="ECO:0000313" key="3">
    <source>
        <dbReference type="Proteomes" id="UP000694941"/>
    </source>
</evidence>
<protein>
    <submittedName>
        <fullName evidence="4">Uncharacterized protein C05D11.1-like</fullName>
    </submittedName>
</protein>
<dbReference type="InterPro" id="IPR007863">
    <property type="entry name" value="Peptidase_M16_C"/>
</dbReference>
<evidence type="ECO:0000259" key="2">
    <source>
        <dbReference type="Pfam" id="PF05193"/>
    </source>
</evidence>
<dbReference type="Pfam" id="PF05193">
    <property type="entry name" value="Peptidase_M16_C"/>
    <property type="match status" value="1"/>
</dbReference>
<accession>A0ABM1TNF5</accession>
<dbReference type="Gene3D" id="3.30.830.10">
    <property type="entry name" value="Metalloenzyme, LuxS/M16 peptidase-like"/>
    <property type="match status" value="2"/>
</dbReference>
<dbReference type="RefSeq" id="XP_022257411.1">
    <property type="nucleotide sequence ID" value="XM_022401703.1"/>
</dbReference>
<evidence type="ECO:0000313" key="4">
    <source>
        <dbReference type="RefSeq" id="XP_022257411.1"/>
    </source>
</evidence>
<dbReference type="PANTHER" id="PTHR43016:SF16">
    <property type="entry name" value="METALLOPROTEASE, PUTATIVE (AFU_ORTHOLOGUE AFUA_4G07610)-RELATED"/>
    <property type="match status" value="1"/>
</dbReference>